<name>A0A1E3PBB8_WICAA</name>
<keyword evidence="3" id="KW-1185">Reference proteome</keyword>
<feature type="region of interest" description="Disordered" evidence="1">
    <location>
        <begin position="219"/>
        <end position="247"/>
    </location>
</feature>
<sequence length="247" mass="27431">MKIPYYLHSAYLKSNNLSKIKQLEKDNYLLKSSTNSRSLERLPLRPETIDLTANDSIDGLPGMDQRKVVTRSFVNQIKQSSSQRVVPSGSSRNHAPTHSNQSFEITKGRMAESTNILNNSPIKSIVRNNLQSMRNGSHGLSTPTSHSSHRVMSNDSFNSTLSSKTPEPFFPPTANMAMNQKKQSGSNRQLESNRVTKNRASTSQIAQRLSAHMKIGSATPSTGLRVQTSNGIRPGSSFTQNNIFRKR</sequence>
<evidence type="ECO:0000313" key="3">
    <source>
        <dbReference type="Proteomes" id="UP000094112"/>
    </source>
</evidence>
<dbReference type="GeneID" id="30200291"/>
<dbReference type="RefSeq" id="XP_019041875.1">
    <property type="nucleotide sequence ID" value="XM_019183045.1"/>
</dbReference>
<gene>
    <name evidence="2" type="ORF">WICANDRAFT_60725</name>
</gene>
<organism evidence="2 3">
    <name type="scientific">Wickerhamomyces anomalus (strain ATCC 58044 / CBS 1984 / NCYC 433 / NRRL Y-366-8)</name>
    <name type="common">Yeast</name>
    <name type="synonym">Hansenula anomala</name>
    <dbReference type="NCBI Taxonomy" id="683960"/>
    <lineage>
        <taxon>Eukaryota</taxon>
        <taxon>Fungi</taxon>
        <taxon>Dikarya</taxon>
        <taxon>Ascomycota</taxon>
        <taxon>Saccharomycotina</taxon>
        <taxon>Saccharomycetes</taxon>
        <taxon>Phaffomycetales</taxon>
        <taxon>Wickerhamomycetaceae</taxon>
        <taxon>Wickerhamomyces</taxon>
    </lineage>
</organism>
<feature type="compositionally biased region" description="Polar residues" evidence="1">
    <location>
        <begin position="93"/>
        <end position="104"/>
    </location>
</feature>
<evidence type="ECO:0000313" key="2">
    <source>
        <dbReference type="EMBL" id="ODQ62668.1"/>
    </source>
</evidence>
<dbReference type="STRING" id="683960.A0A1E3PBB8"/>
<evidence type="ECO:0000256" key="1">
    <source>
        <dbReference type="SAM" id="MobiDB-lite"/>
    </source>
</evidence>
<proteinExistence type="predicted"/>
<reference evidence="2 3" key="1">
    <citation type="journal article" date="2016" name="Proc. Natl. Acad. Sci. U.S.A.">
        <title>Comparative genomics of biotechnologically important yeasts.</title>
        <authorList>
            <person name="Riley R."/>
            <person name="Haridas S."/>
            <person name="Wolfe K.H."/>
            <person name="Lopes M.R."/>
            <person name="Hittinger C.T."/>
            <person name="Goeker M."/>
            <person name="Salamov A.A."/>
            <person name="Wisecaver J.H."/>
            <person name="Long T.M."/>
            <person name="Calvey C.H."/>
            <person name="Aerts A.L."/>
            <person name="Barry K.W."/>
            <person name="Choi C."/>
            <person name="Clum A."/>
            <person name="Coughlan A.Y."/>
            <person name="Deshpande S."/>
            <person name="Douglass A.P."/>
            <person name="Hanson S.J."/>
            <person name="Klenk H.-P."/>
            <person name="LaButti K.M."/>
            <person name="Lapidus A."/>
            <person name="Lindquist E.A."/>
            <person name="Lipzen A.M."/>
            <person name="Meier-Kolthoff J.P."/>
            <person name="Ohm R.A."/>
            <person name="Otillar R.P."/>
            <person name="Pangilinan J.L."/>
            <person name="Peng Y."/>
            <person name="Rokas A."/>
            <person name="Rosa C.A."/>
            <person name="Scheuner C."/>
            <person name="Sibirny A.A."/>
            <person name="Slot J.C."/>
            <person name="Stielow J.B."/>
            <person name="Sun H."/>
            <person name="Kurtzman C.P."/>
            <person name="Blackwell M."/>
            <person name="Grigoriev I.V."/>
            <person name="Jeffries T.W."/>
        </authorList>
    </citation>
    <scope>NUCLEOTIDE SEQUENCE [LARGE SCALE GENOMIC DNA]</scope>
    <source>
        <strain evidence="3">ATCC 58044 / CBS 1984 / NCYC 433 / NRRL Y-366-8</strain>
    </source>
</reference>
<feature type="compositionally biased region" description="Low complexity" evidence="1">
    <location>
        <begin position="79"/>
        <end position="92"/>
    </location>
</feature>
<dbReference type="EMBL" id="KV454208">
    <property type="protein sequence ID" value="ODQ62668.1"/>
    <property type="molecule type" value="Genomic_DNA"/>
</dbReference>
<protein>
    <submittedName>
        <fullName evidence="2">Uncharacterized protein</fullName>
    </submittedName>
</protein>
<dbReference type="Proteomes" id="UP000094112">
    <property type="component" value="Unassembled WGS sequence"/>
</dbReference>
<feature type="region of interest" description="Disordered" evidence="1">
    <location>
        <begin position="76"/>
        <end position="107"/>
    </location>
</feature>
<feature type="region of interest" description="Disordered" evidence="1">
    <location>
        <begin position="179"/>
        <end position="202"/>
    </location>
</feature>
<feature type="region of interest" description="Disordered" evidence="1">
    <location>
        <begin position="134"/>
        <end position="163"/>
    </location>
</feature>
<accession>A0A1E3PBB8</accession>
<dbReference type="AlphaFoldDB" id="A0A1E3PBB8"/>
<dbReference type="OrthoDB" id="2535391at2759"/>